<evidence type="ECO:0000313" key="4">
    <source>
        <dbReference type="EMBL" id="ADL52046.1"/>
    </source>
</evidence>
<dbReference type="OrthoDB" id="9811783at2"/>
<comment type="function">
    <text evidence="2">CRISPR (clustered regularly interspaced short palindromic repeat) is an adaptive immune system that provides protection against mobile genetic elements (viruses, transposable elements and conjugative plasmids). CRISPR clusters contain spacers, sequences complementary to antecedent mobile elements, and target invading nucleic acids. CRISPR clusters are transcribed and processed into CRISPR RNA (crRNA).</text>
</comment>
<sequence>MNKLAIMMLLIVEGEALNNEGNIGNTMQPRQIELSDGSIRNAIAGEMLKHFHTKNVRLLADEDELCDTCKIFSPMKNGTVKEKDKNLSDSGNRVKQCIVDDIEGFMNAGKGNNEKRVSCIKFSWAISTDDNDYQSVLHNRVDPINNKGKNEKNLNEQGKPDTTSEANTNKDQNTQMLFYRPIRSNEYALTIQIDLDRIGLDDEKLIDAVDNNTKIMRQRKCLKAVKNMFLDLEGALCSTRLPHLTDIQGIIVQKKNKDEVLSKYSALKEDFIQVNKRLSNNSFEFNNIEEFAAVIDDIGVKLEENL</sequence>
<proteinExistence type="predicted"/>
<dbReference type="Proteomes" id="UP000002730">
    <property type="component" value="Chromosome"/>
</dbReference>
<accession>D9SP81</accession>
<dbReference type="eggNOG" id="COG1857">
    <property type="taxonomic scope" value="Bacteria"/>
</dbReference>
<dbReference type="NCBIfam" id="TIGR01875">
    <property type="entry name" value="cas_MJ0381"/>
    <property type="match status" value="1"/>
</dbReference>
<reference evidence="4 5" key="1">
    <citation type="submission" date="2010-08" db="EMBL/GenBank/DDBJ databases">
        <title>Complete sequence of Clostridium cellulovorans 743B.</title>
        <authorList>
            <consortium name="US DOE Joint Genome Institute"/>
            <person name="Lucas S."/>
            <person name="Copeland A."/>
            <person name="Lapidus A."/>
            <person name="Cheng J.-F."/>
            <person name="Bruce D."/>
            <person name="Goodwin L."/>
            <person name="Pitluck S."/>
            <person name="Chertkov O."/>
            <person name="Detter J.C."/>
            <person name="Han C."/>
            <person name="Tapia R."/>
            <person name="Land M."/>
            <person name="Hauser L."/>
            <person name="Chang Y.-J."/>
            <person name="Jeffries C."/>
            <person name="Kyrpides N."/>
            <person name="Ivanova N."/>
            <person name="Mikhailova N."/>
            <person name="Hemme C.L."/>
            <person name="Woyke T."/>
        </authorList>
    </citation>
    <scope>NUCLEOTIDE SEQUENCE [LARGE SCALE GENOMIC DNA]</scope>
    <source>
        <strain evidence="5">ATCC 35296 / DSM 3052 / OCM 3 / 743B</strain>
    </source>
</reference>
<evidence type="ECO:0000256" key="2">
    <source>
        <dbReference type="ARBA" id="ARBA00025626"/>
    </source>
</evidence>
<evidence type="ECO:0000256" key="1">
    <source>
        <dbReference type="ARBA" id="ARBA00023118"/>
    </source>
</evidence>
<gene>
    <name evidence="4" type="ordered locus">Clocel_2327</name>
</gene>
<dbReference type="EMBL" id="CP002160">
    <property type="protein sequence ID" value="ADL52046.1"/>
    <property type="molecule type" value="Genomic_DNA"/>
</dbReference>
<dbReference type="InterPro" id="IPR052681">
    <property type="entry name" value="CRISPR-Cas7/Cst2/DevR"/>
</dbReference>
<dbReference type="PANTHER" id="PTHR37459:SF1">
    <property type="entry name" value="CRISPR-ASSOCIATED PROTEIN CAS7_CST2_DEVR"/>
    <property type="match status" value="1"/>
</dbReference>
<dbReference type="InterPro" id="IPR010154">
    <property type="entry name" value="CRISPR-assoc_Cas7/Cst2/DevR"/>
</dbReference>
<name>D9SP81_CLOC7</name>
<dbReference type="GO" id="GO:0051607">
    <property type="term" value="P:defense response to virus"/>
    <property type="evidence" value="ECO:0007669"/>
    <property type="project" value="UniProtKB-KW"/>
</dbReference>
<dbReference type="PANTHER" id="PTHR37459">
    <property type="match status" value="1"/>
</dbReference>
<dbReference type="KEGG" id="ccb:Clocel_2327"/>
<keyword evidence="1" id="KW-0051">Antiviral defense</keyword>
<dbReference type="Pfam" id="PF01905">
    <property type="entry name" value="DevR"/>
    <property type="match status" value="1"/>
</dbReference>
<feature type="compositionally biased region" description="Polar residues" evidence="3">
    <location>
        <begin position="160"/>
        <end position="169"/>
    </location>
</feature>
<dbReference type="RefSeq" id="WP_010075384.1">
    <property type="nucleotide sequence ID" value="NC_014393.1"/>
</dbReference>
<evidence type="ECO:0000256" key="3">
    <source>
        <dbReference type="SAM" id="MobiDB-lite"/>
    </source>
</evidence>
<dbReference type="STRING" id="573061.Clocel_2327"/>
<organism evidence="4 5">
    <name type="scientific">Clostridium cellulovorans (strain ATCC 35296 / DSM 3052 / OCM 3 / 743B)</name>
    <dbReference type="NCBI Taxonomy" id="573061"/>
    <lineage>
        <taxon>Bacteria</taxon>
        <taxon>Bacillati</taxon>
        <taxon>Bacillota</taxon>
        <taxon>Clostridia</taxon>
        <taxon>Eubacteriales</taxon>
        <taxon>Clostridiaceae</taxon>
        <taxon>Clostridium</taxon>
    </lineage>
</organism>
<keyword evidence="5" id="KW-1185">Reference proteome</keyword>
<protein>
    <submittedName>
        <fullName evidence="4">CRISPR-associated autoregulator DevR family</fullName>
    </submittedName>
</protein>
<dbReference type="AlphaFoldDB" id="D9SP81"/>
<evidence type="ECO:0000313" key="5">
    <source>
        <dbReference type="Proteomes" id="UP000002730"/>
    </source>
</evidence>
<dbReference type="HOGENOM" id="CLU_835915_0_0_9"/>
<feature type="region of interest" description="Disordered" evidence="3">
    <location>
        <begin position="141"/>
        <end position="169"/>
    </location>
</feature>